<dbReference type="Proteomes" id="UP000001542">
    <property type="component" value="Unassembled WGS sequence"/>
</dbReference>
<accession>A2E9M1</accession>
<organism evidence="7 8">
    <name type="scientific">Trichomonas vaginalis (strain ATCC PRA-98 / G3)</name>
    <dbReference type="NCBI Taxonomy" id="412133"/>
    <lineage>
        <taxon>Eukaryota</taxon>
        <taxon>Metamonada</taxon>
        <taxon>Parabasalia</taxon>
        <taxon>Trichomonadida</taxon>
        <taxon>Trichomonadidae</taxon>
        <taxon>Trichomonas</taxon>
    </lineage>
</organism>
<dbReference type="KEGG" id="tva:4768607"/>
<feature type="domain" description="AAA+ ATPase" evidence="6">
    <location>
        <begin position="40"/>
        <end position="209"/>
    </location>
</feature>
<protein>
    <submittedName>
        <fullName evidence="7">Nucleotide binding protein, putative</fullName>
    </submittedName>
</protein>
<dbReference type="STRING" id="5722.A2E9M1"/>
<dbReference type="VEuPathDB" id="TrichDB:TVAGG3_0746210"/>
<dbReference type="PANTHER" id="PTHR23264:SF19">
    <property type="entry name" value="CYTOSOLIC FE-S CLUSTER ASSEMBLY FACTOR NUBP2"/>
    <property type="match status" value="1"/>
</dbReference>
<reference evidence="7" key="1">
    <citation type="submission" date="2006-10" db="EMBL/GenBank/DDBJ databases">
        <authorList>
            <person name="Amadeo P."/>
            <person name="Zhao Q."/>
            <person name="Wortman J."/>
            <person name="Fraser-Liggett C."/>
            <person name="Carlton J."/>
        </authorList>
    </citation>
    <scope>NUCLEOTIDE SEQUENCE</scope>
    <source>
        <strain evidence="7">G3</strain>
    </source>
</reference>
<keyword evidence="8" id="KW-1185">Reference proteome</keyword>
<evidence type="ECO:0000313" key="8">
    <source>
        <dbReference type="Proteomes" id="UP000001542"/>
    </source>
</evidence>
<evidence type="ECO:0000256" key="4">
    <source>
        <dbReference type="ARBA" id="ARBA00023004"/>
    </source>
</evidence>
<dbReference type="eggNOG" id="KOG3022">
    <property type="taxonomic scope" value="Eukaryota"/>
</dbReference>
<dbReference type="HAMAP" id="MF_02040">
    <property type="entry name" value="Mrp_NBP35"/>
    <property type="match status" value="1"/>
</dbReference>
<dbReference type="SUPFAM" id="SSF52540">
    <property type="entry name" value="P-loop containing nucleoside triphosphate hydrolases"/>
    <property type="match status" value="1"/>
</dbReference>
<dbReference type="Pfam" id="PF10609">
    <property type="entry name" value="ParA"/>
    <property type="match status" value="1"/>
</dbReference>
<dbReference type="OrthoDB" id="1741334at2759"/>
<dbReference type="SMART" id="SM00382">
    <property type="entry name" value="AAA"/>
    <property type="match status" value="1"/>
</dbReference>
<evidence type="ECO:0000256" key="5">
    <source>
        <dbReference type="ARBA" id="ARBA00023014"/>
    </source>
</evidence>
<dbReference type="SMR" id="A2E9M1"/>
<dbReference type="FunFam" id="3.40.50.300:FF:001759">
    <property type="entry name" value="Cytosolic Fe-S cluster assembly factor NUBP1 homolog"/>
    <property type="match status" value="1"/>
</dbReference>
<dbReference type="GO" id="GO:0005524">
    <property type="term" value="F:ATP binding"/>
    <property type="evidence" value="ECO:0007669"/>
    <property type="project" value="UniProtKB-KW"/>
</dbReference>
<dbReference type="CDD" id="cd02037">
    <property type="entry name" value="Mrp_NBP35"/>
    <property type="match status" value="1"/>
</dbReference>
<dbReference type="GO" id="GO:0016226">
    <property type="term" value="P:iron-sulfur cluster assembly"/>
    <property type="evidence" value="ECO:0000318"/>
    <property type="project" value="GO_Central"/>
</dbReference>
<dbReference type="GO" id="GO:0046872">
    <property type="term" value="F:metal ion binding"/>
    <property type="evidence" value="ECO:0007669"/>
    <property type="project" value="UniProtKB-KW"/>
</dbReference>
<evidence type="ECO:0000256" key="2">
    <source>
        <dbReference type="ARBA" id="ARBA00022741"/>
    </source>
</evidence>
<dbReference type="FunCoup" id="A2E9M1">
    <property type="interactions" value="344"/>
</dbReference>
<evidence type="ECO:0000256" key="1">
    <source>
        <dbReference type="ARBA" id="ARBA00022723"/>
    </source>
</evidence>
<dbReference type="PANTHER" id="PTHR23264">
    <property type="entry name" value="NUCLEOTIDE-BINDING PROTEIN NBP35 YEAST -RELATED"/>
    <property type="match status" value="1"/>
</dbReference>
<evidence type="ECO:0000256" key="3">
    <source>
        <dbReference type="ARBA" id="ARBA00022840"/>
    </source>
</evidence>
<keyword evidence="2" id="KW-0547">Nucleotide-binding</keyword>
<dbReference type="InterPro" id="IPR003593">
    <property type="entry name" value="AAA+_ATPase"/>
</dbReference>
<dbReference type="InParanoid" id="A2E9M1"/>
<dbReference type="VEuPathDB" id="TrichDB:TVAG_157490"/>
<keyword evidence="5" id="KW-0411">Iron-sulfur</keyword>
<keyword evidence="3" id="KW-0067">ATP-binding</keyword>
<name>A2E9M1_TRIV3</name>
<evidence type="ECO:0000259" key="6">
    <source>
        <dbReference type="SMART" id="SM00382"/>
    </source>
</evidence>
<dbReference type="GO" id="GO:0051536">
    <property type="term" value="F:iron-sulfur cluster binding"/>
    <property type="evidence" value="ECO:0000318"/>
    <property type="project" value="GO_Central"/>
</dbReference>
<dbReference type="OMA" id="CEGCPGQ"/>
<sequence>MSCSGNCGSCSHAGTCSSHGTPEALQGALEECKTVLENVTHKILILSGKGGVGKSTLTYILTKYLAKTKKVGVLDLDLCGPSIPILFNCDVEPLLDTTFGFQPYHAAKNINVVSIQFFLPDFDSPLVARGPKKNALVLQLINQIDWSDQDFLLVDTPPGTSDEHLSVVSFMRDSEIDGAVIVTTPDEVSISDVRREIEFCQKAGVKILGVVENMSQYKCPMCGKTSSIYGHEFGGAEELCKQENLDLLGRIPIDPYIVAGQFEPQKDLPEAINDAASVICEKIQQKLSA</sequence>
<dbReference type="InterPro" id="IPR019591">
    <property type="entry name" value="Mrp/NBP35_ATP-bd"/>
</dbReference>
<keyword evidence="1" id="KW-0479">Metal-binding</keyword>
<evidence type="ECO:0000313" key="7">
    <source>
        <dbReference type="EMBL" id="EAY10672.1"/>
    </source>
</evidence>
<dbReference type="Gene3D" id="3.40.50.300">
    <property type="entry name" value="P-loop containing nucleotide triphosphate hydrolases"/>
    <property type="match status" value="1"/>
</dbReference>
<dbReference type="EMBL" id="DS113334">
    <property type="protein sequence ID" value="EAY10672.1"/>
    <property type="molecule type" value="Genomic_DNA"/>
</dbReference>
<proteinExistence type="inferred from homology"/>
<gene>
    <name evidence="7" type="ORF">TVAG_157490</name>
</gene>
<reference evidence="7" key="2">
    <citation type="journal article" date="2007" name="Science">
        <title>Draft genome sequence of the sexually transmitted pathogen Trichomonas vaginalis.</title>
        <authorList>
            <person name="Carlton J.M."/>
            <person name="Hirt R.P."/>
            <person name="Silva J.C."/>
            <person name="Delcher A.L."/>
            <person name="Schatz M."/>
            <person name="Zhao Q."/>
            <person name="Wortman J.R."/>
            <person name="Bidwell S.L."/>
            <person name="Alsmark U.C.M."/>
            <person name="Besteiro S."/>
            <person name="Sicheritz-Ponten T."/>
            <person name="Noel C.J."/>
            <person name="Dacks J.B."/>
            <person name="Foster P.G."/>
            <person name="Simillion C."/>
            <person name="Van de Peer Y."/>
            <person name="Miranda-Saavedra D."/>
            <person name="Barton G.J."/>
            <person name="Westrop G.D."/>
            <person name="Mueller S."/>
            <person name="Dessi D."/>
            <person name="Fiori P.L."/>
            <person name="Ren Q."/>
            <person name="Paulsen I."/>
            <person name="Zhang H."/>
            <person name="Bastida-Corcuera F.D."/>
            <person name="Simoes-Barbosa A."/>
            <person name="Brown M.T."/>
            <person name="Hayes R.D."/>
            <person name="Mukherjee M."/>
            <person name="Okumura C.Y."/>
            <person name="Schneider R."/>
            <person name="Smith A.J."/>
            <person name="Vanacova S."/>
            <person name="Villalvazo M."/>
            <person name="Haas B.J."/>
            <person name="Pertea M."/>
            <person name="Feldblyum T.V."/>
            <person name="Utterback T.R."/>
            <person name="Shu C.L."/>
            <person name="Osoegawa K."/>
            <person name="de Jong P.J."/>
            <person name="Hrdy I."/>
            <person name="Horvathova L."/>
            <person name="Zubacova Z."/>
            <person name="Dolezal P."/>
            <person name="Malik S.B."/>
            <person name="Logsdon J.M. Jr."/>
            <person name="Henze K."/>
            <person name="Gupta A."/>
            <person name="Wang C.C."/>
            <person name="Dunne R.L."/>
            <person name="Upcroft J.A."/>
            <person name="Upcroft P."/>
            <person name="White O."/>
            <person name="Salzberg S.L."/>
            <person name="Tang P."/>
            <person name="Chiu C.-H."/>
            <person name="Lee Y.-S."/>
            <person name="Embley T.M."/>
            <person name="Coombs G.H."/>
            <person name="Mottram J.C."/>
            <person name="Tachezy J."/>
            <person name="Fraser-Liggett C.M."/>
            <person name="Johnson P.J."/>
        </authorList>
    </citation>
    <scope>NUCLEOTIDE SEQUENCE [LARGE SCALE GENOMIC DNA]</scope>
    <source>
        <strain evidence="7">G3</strain>
    </source>
</reference>
<dbReference type="InterPro" id="IPR033756">
    <property type="entry name" value="YlxH/NBP35"/>
</dbReference>
<dbReference type="RefSeq" id="XP_001322895.1">
    <property type="nucleotide sequence ID" value="XM_001322860.1"/>
</dbReference>
<dbReference type="InterPro" id="IPR027417">
    <property type="entry name" value="P-loop_NTPase"/>
</dbReference>
<dbReference type="GO" id="GO:0140663">
    <property type="term" value="F:ATP-dependent FeS chaperone activity"/>
    <property type="evidence" value="ECO:0007669"/>
    <property type="project" value="InterPro"/>
</dbReference>
<dbReference type="AlphaFoldDB" id="A2E9M1"/>
<dbReference type="GO" id="GO:0005829">
    <property type="term" value="C:cytosol"/>
    <property type="evidence" value="ECO:0000318"/>
    <property type="project" value="GO_Central"/>
</dbReference>
<keyword evidence="4" id="KW-0408">Iron</keyword>